<evidence type="ECO:0008006" key="3">
    <source>
        <dbReference type="Google" id="ProtNLM"/>
    </source>
</evidence>
<proteinExistence type="predicted"/>
<accession>A0A0B7NQ98</accession>
<protein>
    <recommendedName>
        <fullName evidence="3">ATP-dependent DNA helicase</fullName>
    </recommendedName>
</protein>
<dbReference type="Gene3D" id="3.40.50.300">
    <property type="entry name" value="P-loop containing nucleotide triphosphate hydrolases"/>
    <property type="match status" value="1"/>
</dbReference>
<organism evidence="1 2">
    <name type="scientific">Parasitella parasitica</name>
    <dbReference type="NCBI Taxonomy" id="35722"/>
    <lineage>
        <taxon>Eukaryota</taxon>
        <taxon>Fungi</taxon>
        <taxon>Fungi incertae sedis</taxon>
        <taxon>Mucoromycota</taxon>
        <taxon>Mucoromycotina</taxon>
        <taxon>Mucoromycetes</taxon>
        <taxon>Mucorales</taxon>
        <taxon>Mucorineae</taxon>
        <taxon>Mucoraceae</taxon>
        <taxon>Parasitella</taxon>
    </lineage>
</organism>
<dbReference type="STRING" id="35722.A0A0B7NQ98"/>
<dbReference type="AlphaFoldDB" id="A0A0B7NQ98"/>
<sequence length="182" mass="20170">MNLNNLNAASEVAEPDVRPYPAICPFCGREGHSRRTHGNCSMNFNTHNRASHFNIARDLELQEVPRNNVGAMSVVCSSCQAHMWTGERKSMQAYLSETNVIEARIATSPHAGKIITLIPKIKFIALATEGSVSFDFERIQFPVRLAFAMTINKSQGQTLNSVLLYLPCHVVGHGQLYVALSR</sequence>
<dbReference type="SUPFAM" id="SSF52540">
    <property type="entry name" value="P-loop containing nucleoside triphosphate hydrolases"/>
    <property type="match status" value="1"/>
</dbReference>
<dbReference type="PANTHER" id="PTHR23274:SF51">
    <property type="entry name" value="OS03G0423850 PROTEIN"/>
    <property type="match status" value="1"/>
</dbReference>
<dbReference type="CDD" id="cd18809">
    <property type="entry name" value="SF1_C_RecD"/>
    <property type="match status" value="1"/>
</dbReference>
<reference evidence="1 2" key="1">
    <citation type="submission" date="2014-09" db="EMBL/GenBank/DDBJ databases">
        <authorList>
            <person name="Ellenberger Sabrina"/>
        </authorList>
    </citation>
    <scope>NUCLEOTIDE SEQUENCE [LARGE SCALE GENOMIC DNA]</scope>
    <source>
        <strain evidence="1 2">CBS 412.66</strain>
    </source>
</reference>
<keyword evidence="2" id="KW-1185">Reference proteome</keyword>
<evidence type="ECO:0000313" key="2">
    <source>
        <dbReference type="Proteomes" id="UP000054107"/>
    </source>
</evidence>
<dbReference type="InterPro" id="IPR027417">
    <property type="entry name" value="P-loop_NTPase"/>
</dbReference>
<dbReference type="OrthoDB" id="2282876at2759"/>
<dbReference type="GO" id="GO:0005657">
    <property type="term" value="C:replication fork"/>
    <property type="evidence" value="ECO:0007669"/>
    <property type="project" value="TreeGrafter"/>
</dbReference>
<dbReference type="GO" id="GO:0006260">
    <property type="term" value="P:DNA replication"/>
    <property type="evidence" value="ECO:0007669"/>
    <property type="project" value="TreeGrafter"/>
</dbReference>
<dbReference type="PANTHER" id="PTHR23274">
    <property type="entry name" value="DNA HELICASE-RELATED"/>
    <property type="match status" value="1"/>
</dbReference>
<dbReference type="EMBL" id="LN734064">
    <property type="protein sequence ID" value="CEP19607.1"/>
    <property type="molecule type" value="Genomic_DNA"/>
</dbReference>
<dbReference type="Proteomes" id="UP000054107">
    <property type="component" value="Unassembled WGS sequence"/>
</dbReference>
<feature type="non-terminal residue" evidence="1">
    <location>
        <position position="182"/>
    </location>
</feature>
<gene>
    <name evidence="1" type="primary">PARPA_13923.1 scaffold 47512</name>
</gene>
<name>A0A0B7NQ98_9FUNG</name>
<evidence type="ECO:0000313" key="1">
    <source>
        <dbReference type="EMBL" id="CEP19607.1"/>
    </source>
</evidence>